<feature type="compositionally biased region" description="Basic residues" evidence="1">
    <location>
        <begin position="261"/>
        <end position="271"/>
    </location>
</feature>
<name>A0A6M7X1F1_RHILI</name>
<feature type="transmembrane region" description="Helical" evidence="2">
    <location>
        <begin position="116"/>
        <end position="146"/>
    </location>
</feature>
<dbReference type="NCBIfam" id="TIGR03055">
    <property type="entry name" value="photo_alph_chp2"/>
    <property type="match status" value="1"/>
</dbReference>
<accession>A0A6M7X1F1</accession>
<dbReference type="EMBL" id="CP033367">
    <property type="protein sequence ID" value="QKD05291.1"/>
    <property type="molecule type" value="Genomic_DNA"/>
</dbReference>
<feature type="transmembrane region" description="Helical" evidence="2">
    <location>
        <begin position="6"/>
        <end position="25"/>
    </location>
</feature>
<evidence type="ECO:0000313" key="3">
    <source>
        <dbReference type="EMBL" id="QKD05291.1"/>
    </source>
</evidence>
<dbReference type="Proteomes" id="UP000503017">
    <property type="component" value="Chromosome"/>
</dbReference>
<sequence length="284" mass="31735">MTAYIGPILFALFVWWFSTGAIIYLDGLPRPTFKWSMLGATLLLGAAFYGLWISADDTTVKGAYVAFASALVAWGWHEISFYMGYVTGPRKHACEDGCSGWAHFGHALQVSLWHELAILASFAAIVAMTWGGANEIGLWTFVILWWMHESARLNVFLGVRNLNAHFLPPHLAYLKSFLNNKPMNLLFPFSVSISTVICSVLATEAAIAVDPFRQAGFTFLATMMVLAILEHWFLVLPIPAEAMWNWSMKSRQAPPQEARRHDAHRHDHSKPHSPAPIASLRSVH</sequence>
<feature type="transmembrane region" description="Helical" evidence="2">
    <location>
        <begin position="215"/>
        <end position="238"/>
    </location>
</feature>
<reference evidence="3 4" key="1">
    <citation type="submission" date="2018-10" db="EMBL/GenBank/DDBJ databases">
        <authorList>
            <person name="Perry B.J."/>
            <person name="Sullivan J.T."/>
            <person name="Murphy R.J.T."/>
            <person name="Ramsay J.P."/>
            <person name="Ronson C.W."/>
        </authorList>
    </citation>
    <scope>NUCLEOTIDE SEQUENCE [LARGE SCALE GENOMIC DNA]</scope>
    <source>
        <strain evidence="3 4">R88b</strain>
    </source>
</reference>
<dbReference type="AlphaFoldDB" id="A0A6M7X1F1"/>
<feature type="region of interest" description="Disordered" evidence="1">
    <location>
        <begin position="254"/>
        <end position="284"/>
    </location>
</feature>
<organism evidence="3 4">
    <name type="scientific">Mesorhizobium loti R88b</name>
    <dbReference type="NCBI Taxonomy" id="935548"/>
    <lineage>
        <taxon>Bacteria</taxon>
        <taxon>Pseudomonadati</taxon>
        <taxon>Pseudomonadota</taxon>
        <taxon>Alphaproteobacteria</taxon>
        <taxon>Hyphomicrobiales</taxon>
        <taxon>Phyllobacteriaceae</taxon>
        <taxon>Mesorhizobium</taxon>
    </lineage>
</organism>
<evidence type="ECO:0000313" key="4">
    <source>
        <dbReference type="Proteomes" id="UP000503017"/>
    </source>
</evidence>
<gene>
    <name evidence="3" type="ORF">EB235_30535</name>
</gene>
<feature type="transmembrane region" description="Helical" evidence="2">
    <location>
        <begin position="185"/>
        <end position="209"/>
    </location>
</feature>
<keyword evidence="2" id="KW-0812">Transmembrane</keyword>
<evidence type="ECO:0000256" key="1">
    <source>
        <dbReference type="SAM" id="MobiDB-lite"/>
    </source>
</evidence>
<dbReference type="RefSeq" id="WP_080680951.1">
    <property type="nucleotide sequence ID" value="NZ_CP033367.1"/>
</dbReference>
<keyword evidence="2" id="KW-1133">Transmembrane helix</keyword>
<dbReference type="Pfam" id="PF12291">
    <property type="entry name" value="DUF3623"/>
    <property type="match status" value="1"/>
</dbReference>
<evidence type="ECO:0000256" key="2">
    <source>
        <dbReference type="SAM" id="Phobius"/>
    </source>
</evidence>
<keyword evidence="2" id="KW-0472">Membrane</keyword>
<dbReference type="InterPro" id="IPR017496">
    <property type="entry name" value="Photo_alph_chp2"/>
</dbReference>
<protein>
    <submittedName>
        <fullName evidence="3">DUF3623 domain-containing protein</fullName>
    </submittedName>
</protein>
<proteinExistence type="predicted"/>
<feature type="transmembrane region" description="Helical" evidence="2">
    <location>
        <begin position="37"/>
        <end position="55"/>
    </location>
</feature>